<proteinExistence type="predicted"/>
<name>A0A8S1TH84_9CILI</name>
<sequence>MIPNSQYNCFYTILKRSYQYVNKCLRLALYYKMQQQQGVQHVHLIL</sequence>
<evidence type="ECO:0000313" key="1">
    <source>
        <dbReference type="EMBL" id="CAD8151630.1"/>
    </source>
</evidence>
<protein>
    <submittedName>
        <fullName evidence="1">Uncharacterized protein</fullName>
    </submittedName>
</protein>
<reference evidence="1" key="1">
    <citation type="submission" date="2021-01" db="EMBL/GenBank/DDBJ databases">
        <authorList>
            <consortium name="Genoscope - CEA"/>
            <person name="William W."/>
        </authorList>
    </citation>
    <scope>NUCLEOTIDE SEQUENCE</scope>
</reference>
<keyword evidence="2" id="KW-1185">Reference proteome</keyword>
<dbReference type="AlphaFoldDB" id="A0A8S1TH84"/>
<organism evidence="1 2">
    <name type="scientific">Paramecium pentaurelia</name>
    <dbReference type="NCBI Taxonomy" id="43138"/>
    <lineage>
        <taxon>Eukaryota</taxon>
        <taxon>Sar</taxon>
        <taxon>Alveolata</taxon>
        <taxon>Ciliophora</taxon>
        <taxon>Intramacronucleata</taxon>
        <taxon>Oligohymenophorea</taxon>
        <taxon>Peniculida</taxon>
        <taxon>Parameciidae</taxon>
        <taxon>Paramecium</taxon>
    </lineage>
</organism>
<gene>
    <name evidence="1" type="ORF">PPENT_87.1.T0220025</name>
</gene>
<dbReference type="EMBL" id="CAJJDO010000022">
    <property type="protein sequence ID" value="CAD8151630.1"/>
    <property type="molecule type" value="Genomic_DNA"/>
</dbReference>
<dbReference type="Proteomes" id="UP000689195">
    <property type="component" value="Unassembled WGS sequence"/>
</dbReference>
<evidence type="ECO:0000313" key="2">
    <source>
        <dbReference type="Proteomes" id="UP000689195"/>
    </source>
</evidence>
<comment type="caution">
    <text evidence="1">The sequence shown here is derived from an EMBL/GenBank/DDBJ whole genome shotgun (WGS) entry which is preliminary data.</text>
</comment>
<accession>A0A8S1TH84</accession>